<name>A0A9Q0RSD7_BLOTA</name>
<organism evidence="2 3">
    <name type="scientific">Blomia tropicalis</name>
    <name type="common">Mite</name>
    <dbReference type="NCBI Taxonomy" id="40697"/>
    <lineage>
        <taxon>Eukaryota</taxon>
        <taxon>Metazoa</taxon>
        <taxon>Ecdysozoa</taxon>
        <taxon>Arthropoda</taxon>
        <taxon>Chelicerata</taxon>
        <taxon>Arachnida</taxon>
        <taxon>Acari</taxon>
        <taxon>Acariformes</taxon>
        <taxon>Sarcoptiformes</taxon>
        <taxon>Astigmata</taxon>
        <taxon>Glycyphagoidea</taxon>
        <taxon>Echimyopodidae</taxon>
        <taxon>Blomia</taxon>
    </lineage>
</organism>
<feature type="compositionally biased region" description="Acidic residues" evidence="1">
    <location>
        <begin position="77"/>
        <end position="94"/>
    </location>
</feature>
<evidence type="ECO:0000313" key="3">
    <source>
        <dbReference type="Proteomes" id="UP001142055"/>
    </source>
</evidence>
<dbReference type="EMBL" id="JAPWDV010000001">
    <property type="protein sequence ID" value="KAJ6224739.1"/>
    <property type="molecule type" value="Genomic_DNA"/>
</dbReference>
<dbReference type="Proteomes" id="UP001142055">
    <property type="component" value="Chromosome 1"/>
</dbReference>
<accession>A0A9Q0RSD7</accession>
<evidence type="ECO:0000313" key="2">
    <source>
        <dbReference type="EMBL" id="KAJ6224739.1"/>
    </source>
</evidence>
<sequence length="154" mass="17803">MRKGEKESVEGKVKKNIDNNHSITVEHSIESNGSSAVNQYVPVISIKTISSHEKGEASTKIEKPTSGNGNHYQPTTFDDEDVDEEEDTEGEIIDDERRRRDRVIELDKFFNDMNLFGKRTNKPDEINRPYSPKSRNVDFFKLDNLDNFFDMNLF</sequence>
<reference evidence="2" key="1">
    <citation type="submission" date="2022-12" db="EMBL/GenBank/DDBJ databases">
        <title>Genome assemblies of Blomia tropicalis.</title>
        <authorList>
            <person name="Cui Y."/>
        </authorList>
    </citation>
    <scope>NUCLEOTIDE SEQUENCE</scope>
    <source>
        <tissue evidence="2">Adult mites</tissue>
    </source>
</reference>
<dbReference type="AlphaFoldDB" id="A0A9Q0RSD7"/>
<feature type="compositionally biased region" description="Basic and acidic residues" evidence="1">
    <location>
        <begin position="50"/>
        <end position="63"/>
    </location>
</feature>
<comment type="caution">
    <text evidence="2">The sequence shown here is derived from an EMBL/GenBank/DDBJ whole genome shotgun (WGS) entry which is preliminary data.</text>
</comment>
<proteinExistence type="predicted"/>
<gene>
    <name evidence="2" type="ORF">RDWZM_003284</name>
</gene>
<evidence type="ECO:0000256" key="1">
    <source>
        <dbReference type="SAM" id="MobiDB-lite"/>
    </source>
</evidence>
<protein>
    <submittedName>
        <fullName evidence="2">Uncharacterized protein</fullName>
    </submittedName>
</protein>
<feature type="compositionally biased region" description="Polar residues" evidence="1">
    <location>
        <begin position="65"/>
        <end position="76"/>
    </location>
</feature>
<keyword evidence="3" id="KW-1185">Reference proteome</keyword>
<feature type="region of interest" description="Disordered" evidence="1">
    <location>
        <begin position="49"/>
        <end position="94"/>
    </location>
</feature>